<dbReference type="Gene3D" id="3.30.40.10">
    <property type="entry name" value="Zinc/RING finger domain, C3HC4 (zinc finger)"/>
    <property type="match status" value="1"/>
</dbReference>
<feature type="compositionally biased region" description="Acidic residues" evidence="2">
    <location>
        <begin position="289"/>
        <end position="301"/>
    </location>
</feature>
<accession>A0ABR1F001</accession>
<organism evidence="5 6">
    <name type="scientific">Myxozyma melibiosi</name>
    <dbReference type="NCBI Taxonomy" id="54550"/>
    <lineage>
        <taxon>Eukaryota</taxon>
        <taxon>Fungi</taxon>
        <taxon>Dikarya</taxon>
        <taxon>Ascomycota</taxon>
        <taxon>Saccharomycotina</taxon>
        <taxon>Lipomycetes</taxon>
        <taxon>Lipomycetales</taxon>
        <taxon>Lipomycetaceae</taxon>
        <taxon>Myxozyma</taxon>
    </lineage>
</organism>
<feature type="domain" description="RING-type" evidence="4">
    <location>
        <begin position="320"/>
        <end position="362"/>
    </location>
</feature>
<dbReference type="CDD" id="cd16473">
    <property type="entry name" value="RING-H2_RNF103"/>
    <property type="match status" value="1"/>
</dbReference>
<gene>
    <name evidence="5" type="ORF">BZA70DRAFT_83522</name>
</gene>
<name>A0ABR1F001_9ASCO</name>
<dbReference type="GeneID" id="90040967"/>
<dbReference type="EMBL" id="JBBJBU010000013">
    <property type="protein sequence ID" value="KAK7203170.1"/>
    <property type="molecule type" value="Genomic_DNA"/>
</dbReference>
<comment type="caution">
    <text evidence="5">The sequence shown here is derived from an EMBL/GenBank/DDBJ whole genome shotgun (WGS) entry which is preliminary data.</text>
</comment>
<feature type="compositionally biased region" description="Low complexity" evidence="2">
    <location>
        <begin position="225"/>
        <end position="235"/>
    </location>
</feature>
<dbReference type="SUPFAM" id="SSF57850">
    <property type="entry name" value="RING/U-box"/>
    <property type="match status" value="1"/>
</dbReference>
<dbReference type="InterPro" id="IPR051826">
    <property type="entry name" value="E3_ubiquitin-ligase_domain"/>
</dbReference>
<evidence type="ECO:0000313" key="6">
    <source>
        <dbReference type="Proteomes" id="UP001498771"/>
    </source>
</evidence>
<dbReference type="InterPro" id="IPR001841">
    <property type="entry name" value="Znf_RING"/>
</dbReference>
<keyword evidence="1" id="KW-0862">Zinc</keyword>
<keyword evidence="3" id="KW-1133">Transmembrane helix</keyword>
<dbReference type="Proteomes" id="UP001498771">
    <property type="component" value="Unassembled WGS sequence"/>
</dbReference>
<dbReference type="SMART" id="SM00184">
    <property type="entry name" value="RING"/>
    <property type="match status" value="1"/>
</dbReference>
<keyword evidence="3" id="KW-0812">Transmembrane</keyword>
<keyword evidence="3" id="KW-0472">Membrane</keyword>
<feature type="region of interest" description="Disordered" evidence="2">
    <location>
        <begin position="436"/>
        <end position="467"/>
    </location>
</feature>
<dbReference type="PROSITE" id="PS50089">
    <property type="entry name" value="ZF_RING_2"/>
    <property type="match status" value="1"/>
</dbReference>
<evidence type="ECO:0000256" key="1">
    <source>
        <dbReference type="PROSITE-ProRule" id="PRU00175"/>
    </source>
</evidence>
<dbReference type="PANTHER" id="PTHR22765">
    <property type="entry name" value="RING FINGER AND PROTEASE ASSOCIATED DOMAIN-CONTAINING"/>
    <property type="match status" value="1"/>
</dbReference>
<dbReference type="PANTHER" id="PTHR22765:SF434">
    <property type="entry name" value="GB|AAD18119.1-RELATED"/>
    <property type="match status" value="1"/>
</dbReference>
<feature type="compositionally biased region" description="Low complexity" evidence="2">
    <location>
        <begin position="449"/>
        <end position="461"/>
    </location>
</feature>
<dbReference type="RefSeq" id="XP_064766203.1">
    <property type="nucleotide sequence ID" value="XM_064915455.1"/>
</dbReference>
<evidence type="ECO:0000313" key="5">
    <source>
        <dbReference type="EMBL" id="KAK7203170.1"/>
    </source>
</evidence>
<feature type="transmembrane region" description="Helical" evidence="3">
    <location>
        <begin position="64"/>
        <end position="84"/>
    </location>
</feature>
<proteinExistence type="predicted"/>
<dbReference type="Pfam" id="PF13639">
    <property type="entry name" value="zf-RING_2"/>
    <property type="match status" value="1"/>
</dbReference>
<feature type="region of interest" description="Disordered" evidence="2">
    <location>
        <begin position="225"/>
        <end position="310"/>
    </location>
</feature>
<protein>
    <recommendedName>
        <fullName evidence="4">RING-type domain-containing protein</fullName>
    </recommendedName>
</protein>
<keyword evidence="1" id="KW-0479">Metal-binding</keyword>
<feature type="compositionally biased region" description="Basic and acidic residues" evidence="2">
    <location>
        <begin position="438"/>
        <end position="448"/>
    </location>
</feature>
<keyword evidence="6" id="KW-1185">Reference proteome</keyword>
<keyword evidence="1" id="KW-0863">Zinc-finger</keyword>
<evidence type="ECO:0000256" key="2">
    <source>
        <dbReference type="SAM" id="MobiDB-lite"/>
    </source>
</evidence>
<evidence type="ECO:0000256" key="3">
    <source>
        <dbReference type="SAM" id="Phobius"/>
    </source>
</evidence>
<sequence length="467" mass="50186">MSASSALSRSSPTTTSFLSTSAPLASAAASLLSTDYATIPTPSASPSGSSDESSGISPTRSPGLFYFCIVFGVIMVIVWSFVIAKYCVLRNHRFHFAHATDETGAIIPFTSFDDQALDLGILRTPAARRRSQGQHRHRRGRKLLSQIEVDQRFPQKKYKVWRTERECAGLPAEGGVLASAVASRAPSVRTTANHDEDEVPGAGAVVGGGEKYEMEVLRTVASTSETVVSQSEEPSYASAKQQQPVVSVVAEEDSVERENPLTSTLSAETYAAKDDLDDLEDAVDRAGEENDDDDDDDDDDVEAHPNLNGSELVDGAGDICVICLESLEDDDDVRGLTCGHAFHSSCIDPWLTTRRACCPLCKTDYYIPSQDTQLAVPAATTQRIVGHPGGIVVPRSAVGGRSFIYDGSFGVQQPYLGRTLWQELLDSRFVRTHLTRTRSGERRDEETRGATAETGGDDGATAAGGRG</sequence>
<evidence type="ECO:0000259" key="4">
    <source>
        <dbReference type="PROSITE" id="PS50089"/>
    </source>
</evidence>
<reference evidence="5 6" key="1">
    <citation type="submission" date="2024-03" db="EMBL/GenBank/DDBJ databases">
        <title>Genome-scale model development and genomic sequencing of the oleaginous clade Lipomyces.</title>
        <authorList>
            <consortium name="Lawrence Berkeley National Laboratory"/>
            <person name="Czajka J.J."/>
            <person name="Han Y."/>
            <person name="Kim J."/>
            <person name="Mondo S.J."/>
            <person name="Hofstad B.A."/>
            <person name="Robles A."/>
            <person name="Haridas S."/>
            <person name="Riley R."/>
            <person name="LaButti K."/>
            <person name="Pangilinan J."/>
            <person name="Andreopoulos W."/>
            <person name="Lipzen A."/>
            <person name="Yan J."/>
            <person name="Wang M."/>
            <person name="Ng V."/>
            <person name="Grigoriev I.V."/>
            <person name="Spatafora J.W."/>
            <person name="Magnuson J.K."/>
            <person name="Baker S.E."/>
            <person name="Pomraning K.R."/>
        </authorList>
    </citation>
    <scope>NUCLEOTIDE SEQUENCE [LARGE SCALE GENOMIC DNA]</scope>
    <source>
        <strain evidence="5 6">Phaff 52-87</strain>
    </source>
</reference>
<dbReference type="InterPro" id="IPR013083">
    <property type="entry name" value="Znf_RING/FYVE/PHD"/>
</dbReference>
<feature type="region of interest" description="Disordered" evidence="2">
    <location>
        <begin position="1"/>
        <end position="20"/>
    </location>
</feature>